<protein>
    <submittedName>
        <fullName evidence="3">EamA domain-containing membrane protein RarD</fullName>
    </submittedName>
</protein>
<feature type="transmembrane region" description="Helical" evidence="1">
    <location>
        <begin position="244"/>
        <end position="263"/>
    </location>
</feature>
<feature type="transmembrane region" description="Helical" evidence="1">
    <location>
        <begin position="131"/>
        <end position="147"/>
    </location>
</feature>
<evidence type="ECO:0000256" key="1">
    <source>
        <dbReference type="SAM" id="Phobius"/>
    </source>
</evidence>
<evidence type="ECO:0000259" key="2">
    <source>
        <dbReference type="Pfam" id="PF00892"/>
    </source>
</evidence>
<keyword evidence="1" id="KW-1133">Transmembrane helix</keyword>
<feature type="domain" description="EamA" evidence="2">
    <location>
        <begin position="15"/>
        <end position="147"/>
    </location>
</feature>
<dbReference type="EMBL" id="FNNU01000001">
    <property type="protein sequence ID" value="SDW10842.1"/>
    <property type="molecule type" value="Genomic_DNA"/>
</dbReference>
<evidence type="ECO:0000313" key="3">
    <source>
        <dbReference type="EMBL" id="SDW10842.1"/>
    </source>
</evidence>
<evidence type="ECO:0000313" key="4">
    <source>
        <dbReference type="Proteomes" id="UP000243778"/>
    </source>
</evidence>
<dbReference type="Proteomes" id="UP000243778">
    <property type="component" value="Unassembled WGS sequence"/>
</dbReference>
<keyword evidence="4" id="KW-1185">Reference proteome</keyword>
<accession>A0A1H2QUI6</accession>
<dbReference type="Pfam" id="PF00892">
    <property type="entry name" value="EamA"/>
    <property type="match status" value="2"/>
</dbReference>
<dbReference type="SUPFAM" id="SSF103481">
    <property type="entry name" value="Multidrug resistance efflux transporter EmrE"/>
    <property type="match status" value="2"/>
</dbReference>
<dbReference type="InterPro" id="IPR037185">
    <property type="entry name" value="EmrE-like"/>
</dbReference>
<dbReference type="AlphaFoldDB" id="A0A1H2QUI6"/>
<name>A0A1H2QUI6_9PSED</name>
<reference evidence="4" key="1">
    <citation type="submission" date="2016-10" db="EMBL/GenBank/DDBJ databases">
        <authorList>
            <person name="Varghese N."/>
            <person name="Submissions S."/>
        </authorList>
    </citation>
    <scope>NUCLEOTIDE SEQUENCE [LARGE SCALE GENOMIC DNA]</scope>
    <source>
        <strain evidence="4">NRRL B-59562</strain>
    </source>
</reference>
<gene>
    <name evidence="3" type="ORF">SAMN05216287_0155</name>
</gene>
<feature type="transmembrane region" description="Helical" evidence="1">
    <location>
        <begin position="153"/>
        <end position="174"/>
    </location>
</feature>
<feature type="transmembrane region" description="Helical" evidence="1">
    <location>
        <begin position="83"/>
        <end position="100"/>
    </location>
</feature>
<sequence length="291" mass="31386">MSSTTRFPGMNQPVRGILLICFAVMLFSSHDAVSKYLAGFYPIVMVVWARYVVHTLLMLAVFVPRSGLLVIRTKRPGLQAARALCLIGCSLLFTAGLHYLPLAEATAVNFLAPLLVTALSVPLLKEQVSRGQWAAVICGFVGVLIIIRPGGALFTPAVLFPLGSAFCFGFYQLITRRLSETDSPTTSNFLTGLLNSLLMSAALPFFWQTPQLSHALLMIALGACGMGGHLLMTQAFRHAAPAMLAPFSYLQIVFAGLIGMLFFGHTPDSGAMLGILVICLSGLAAAWRHRR</sequence>
<dbReference type="PANTHER" id="PTHR22911">
    <property type="entry name" value="ACYL-MALONYL CONDENSING ENZYME-RELATED"/>
    <property type="match status" value="1"/>
</dbReference>
<organism evidence="3 4">
    <name type="scientific">Pseudomonas kuykendallii</name>
    <dbReference type="NCBI Taxonomy" id="1007099"/>
    <lineage>
        <taxon>Bacteria</taxon>
        <taxon>Pseudomonadati</taxon>
        <taxon>Pseudomonadota</taxon>
        <taxon>Gammaproteobacteria</taxon>
        <taxon>Pseudomonadales</taxon>
        <taxon>Pseudomonadaceae</taxon>
        <taxon>Pseudomonas</taxon>
    </lineage>
</organism>
<feature type="transmembrane region" description="Helical" evidence="1">
    <location>
        <begin position="213"/>
        <end position="232"/>
    </location>
</feature>
<keyword evidence="1" id="KW-0812">Transmembrane</keyword>
<feature type="transmembrane region" description="Helical" evidence="1">
    <location>
        <begin position="48"/>
        <end position="71"/>
    </location>
</feature>
<dbReference type="InterPro" id="IPR000620">
    <property type="entry name" value="EamA_dom"/>
</dbReference>
<dbReference type="OrthoDB" id="6115788at2"/>
<feature type="transmembrane region" description="Helical" evidence="1">
    <location>
        <begin position="186"/>
        <end position="207"/>
    </location>
</feature>
<dbReference type="STRING" id="1007099.SAMN05216287_0155"/>
<dbReference type="RefSeq" id="WP_090225154.1">
    <property type="nucleotide sequence ID" value="NZ_FNNU01000001.1"/>
</dbReference>
<feature type="transmembrane region" description="Helical" evidence="1">
    <location>
        <begin position="269"/>
        <end position="287"/>
    </location>
</feature>
<feature type="transmembrane region" description="Helical" evidence="1">
    <location>
        <begin position="106"/>
        <end position="124"/>
    </location>
</feature>
<proteinExistence type="predicted"/>
<dbReference type="GO" id="GO:0016020">
    <property type="term" value="C:membrane"/>
    <property type="evidence" value="ECO:0007669"/>
    <property type="project" value="InterPro"/>
</dbReference>
<keyword evidence="1" id="KW-0472">Membrane</keyword>
<dbReference type="PANTHER" id="PTHR22911:SF103">
    <property type="entry name" value="BLR2811 PROTEIN"/>
    <property type="match status" value="1"/>
</dbReference>
<feature type="domain" description="EamA" evidence="2">
    <location>
        <begin position="157"/>
        <end position="281"/>
    </location>
</feature>